<organism evidence="1 2">
    <name type="scientific">Planktothricoides raciborskii FACHB-1370</name>
    <dbReference type="NCBI Taxonomy" id="2949576"/>
    <lineage>
        <taxon>Bacteria</taxon>
        <taxon>Bacillati</taxon>
        <taxon>Cyanobacteriota</taxon>
        <taxon>Cyanophyceae</taxon>
        <taxon>Oscillatoriophycideae</taxon>
        <taxon>Oscillatoriales</taxon>
        <taxon>Oscillatoriaceae</taxon>
        <taxon>Planktothricoides</taxon>
    </lineage>
</organism>
<comment type="caution">
    <text evidence="1">The sequence shown here is derived from an EMBL/GenBank/DDBJ whole genome shotgun (WGS) entry which is preliminary data.</text>
</comment>
<evidence type="ECO:0000313" key="2">
    <source>
        <dbReference type="Proteomes" id="UP000641954"/>
    </source>
</evidence>
<protein>
    <submittedName>
        <fullName evidence="1">Uncharacterized protein</fullName>
    </submittedName>
</protein>
<dbReference type="RefSeq" id="WP_190878915.1">
    <property type="nucleotide sequence ID" value="NZ_JACJSK010000019.1"/>
</dbReference>
<evidence type="ECO:0000313" key="1">
    <source>
        <dbReference type="EMBL" id="MBD2545104.1"/>
    </source>
</evidence>
<gene>
    <name evidence="1" type="ORF">H6G72_14925</name>
</gene>
<name>A0ABR8EE23_9CYAN</name>
<sequence>MSMKYEKVTSLMQSLESLSNDNRLSRLFSRNPSDACDFTLWLLEIKKSKNAREYRLIYAWIIPRLVRNLNYWSISTLLDKSKLKLYQLTFHHHGQVIFDLIKELCHGNDLASACQQFKLNLPLRKGITHPCGQFCIAPSSQAVANLFSVRPVVFVQPTWFQMTIMDELKSISSPNQVVPAFVGSLSRLGKLDLFQSPNDIDPSQYNDFVKDFLVKLKEETGLDFCGTDSKRLGNIEWFCFPAADDYEKANVKISFDSPAYKATIEIPSGTIPIGTQATIRCRLYNDREVSLDCLKTLDIVDETKNVCVSCKTQQEITKYMVTIWIKAEEQDVAEIWYESSSPLLKQIKINQGLIGFQGRMKSNWLQEAGKAKKLKEQVEQAEIVTQTHYEQYPIRSNQIDPWIMEGEEVYSSVKTIFSKPSEGLFIKNGWGSVSDEPGKFTFFKWLQYLTDDASASKVLIVDPYFDESGISEVIARVSAVQAEYIVMANTQANSSYPEDPNLDREPNRATRLKEICNRTDIQLLLSRLKFNLLDVRSLTEKADQLFHDRYIIVYNNEGKLKAGYHLSNSIQGATSNHPLLITPIPYDILGDVAAYIQELRNPPPDKNYKVIQLYPFGESYTNQQNGEIEENPSDTLEIETELNELIERLINPNDLAEFTQIWQKICSFLNHSCDVNGDLNKIIDSDGSVLANKLEQMLIKIPKQLAWPIKSFKADTHLEANRIKDLMKLNFAKAIRKSDYLLNSVDWQMWSICLEDNGISYATQVLGALNSEKLVQTISKLQQALANIPDNESEKVKKCNYQHTITFMLKQVILDLLEIRFGYTKNSDFLPSFLKSDIPLVRAIAARSLYYGNYSKVDSDQVFATLSVLPELEQLYTLAEWIFELRTKANCQEKTENEDLKKLRQDIFTKMRQCFPSTISDSDFETVVHRLSGPSEGDWSVSTTEDFLMPLVDDGNLCIDRVTEFWLSFLFNKFKIQMYSKCNKPKKKEDETIESIFYDLSYGIELIQVAAWAIVNSQIERRNYWIDQIIKLQQNAQNILAQPFLRYRQYQYWNRISLCLLWLALLTNLVLEDNDGNHSGEGFDDWLQLAESTEKILGATLEEHPMPIKKWLWEVVSSYRKFT</sequence>
<keyword evidence="2" id="KW-1185">Reference proteome</keyword>
<dbReference type="EMBL" id="JACJSK010000019">
    <property type="protein sequence ID" value="MBD2545104.1"/>
    <property type="molecule type" value="Genomic_DNA"/>
</dbReference>
<reference evidence="1 2" key="1">
    <citation type="journal article" date="2020" name="ISME J.">
        <title>Comparative genomics reveals insights into cyanobacterial evolution and habitat adaptation.</title>
        <authorList>
            <person name="Chen M.Y."/>
            <person name="Teng W.K."/>
            <person name="Zhao L."/>
            <person name="Hu C.X."/>
            <person name="Zhou Y.K."/>
            <person name="Han B.P."/>
            <person name="Song L.R."/>
            <person name="Shu W.S."/>
        </authorList>
    </citation>
    <scope>NUCLEOTIDE SEQUENCE [LARGE SCALE GENOMIC DNA]</scope>
    <source>
        <strain evidence="1 2">FACHB-1370</strain>
    </source>
</reference>
<dbReference type="NCBIfam" id="NF040700">
    <property type="entry name" value="VPA1262_N_dom"/>
    <property type="match status" value="1"/>
</dbReference>
<dbReference type="NCBIfam" id="NF040699">
    <property type="entry name" value="VPA1262_fam"/>
    <property type="match status" value="1"/>
</dbReference>
<dbReference type="Proteomes" id="UP000641954">
    <property type="component" value="Unassembled WGS sequence"/>
</dbReference>
<proteinExistence type="predicted"/>
<accession>A0ABR8EE23</accession>